<gene>
    <name evidence="2" type="ORF">BPT24_081</name>
</gene>
<evidence type="ECO:0000256" key="1">
    <source>
        <dbReference type="SAM" id="Phobius"/>
    </source>
</evidence>
<reference evidence="2 3" key="1">
    <citation type="submission" date="2016-07" db="EMBL/GenBank/DDBJ databases">
        <title>Characterization of three bacteriophages infecting bacteria isolated from shrimp culture pond water.</title>
        <authorList>
            <person name="Khoa H.V."/>
        </authorList>
    </citation>
    <scope>NUCLEOTIDE SEQUENCE [LARGE SCALE GENOMIC DNA]</scope>
</reference>
<keyword evidence="3" id="KW-1185">Reference proteome</keyword>
<protein>
    <submittedName>
        <fullName evidence="2">Uncharacterized protein</fullName>
    </submittedName>
</protein>
<feature type="transmembrane region" description="Helical" evidence="1">
    <location>
        <begin position="235"/>
        <end position="253"/>
    </location>
</feature>
<keyword evidence="1" id="KW-1133">Transmembrane helix</keyword>
<accession>A0A1B4XWL8</accession>
<keyword evidence="1" id="KW-0812">Transmembrane</keyword>
<sequence>MKRLDITNENNVESVIVKGDRLQQLLNCETVLKNNLCENYSQPIINSMAYSHEIQCEITALEHDKIVAEEELEQVKNLTKEHFDFLKKEIQKGNVLSVNLYKTFNGYFENMPDESEFNIKGLTKFLSMFLGDNVKIYDMGVKNKNNPYFGNSIEDETSYVCDAFKSLMKSFDLSGLTKSDRIDLESAIYTIIYNSVDTKNTNKTLEDSIKGITSNYEDSQKELQKYYGKYYANRWMFYLGLGITIGSIALNIFM</sequence>
<name>A0A1B4XWL8_9CAUD</name>
<keyword evidence="1" id="KW-0472">Membrane</keyword>
<evidence type="ECO:0000313" key="2">
    <source>
        <dbReference type="EMBL" id="BAV39206.1"/>
    </source>
</evidence>
<organism evidence="2 3">
    <name type="scientific">Tenacibaculum phage pT24</name>
    <dbReference type="NCBI Taxonomy" id="1880590"/>
    <lineage>
        <taxon>Viruses</taxon>
        <taxon>Duplodnaviria</taxon>
        <taxon>Heunggongvirae</taxon>
        <taxon>Uroviricota</taxon>
        <taxon>Caudoviricetes</taxon>
        <taxon>Kungbxnavirus</taxon>
        <taxon>Kungbxnavirus pT24</taxon>
    </lineage>
</organism>
<dbReference type="EMBL" id="LC168164">
    <property type="protein sequence ID" value="BAV39206.1"/>
    <property type="molecule type" value="Genomic_DNA"/>
</dbReference>
<dbReference type="Proteomes" id="UP000224877">
    <property type="component" value="Segment"/>
</dbReference>
<evidence type="ECO:0000313" key="3">
    <source>
        <dbReference type="Proteomes" id="UP000224877"/>
    </source>
</evidence>
<proteinExistence type="predicted"/>